<keyword evidence="3" id="KW-1185">Reference proteome</keyword>
<comment type="caution">
    <text evidence="2">The sequence shown here is derived from an EMBL/GenBank/DDBJ whole genome shotgun (WGS) entry which is preliminary data.</text>
</comment>
<protein>
    <submittedName>
        <fullName evidence="2">Uncharacterized protein</fullName>
    </submittedName>
</protein>
<gene>
    <name evidence="2" type="ORF">PPSIR1_15420</name>
</gene>
<reference evidence="2 3" key="1">
    <citation type="submission" date="2007-06" db="EMBL/GenBank/DDBJ databases">
        <authorList>
            <person name="Shimkets L."/>
            <person name="Ferriera S."/>
            <person name="Johnson J."/>
            <person name="Kravitz S."/>
            <person name="Beeson K."/>
            <person name="Sutton G."/>
            <person name="Rogers Y.-H."/>
            <person name="Friedman R."/>
            <person name="Frazier M."/>
            <person name="Venter J.C."/>
        </authorList>
    </citation>
    <scope>NUCLEOTIDE SEQUENCE [LARGE SCALE GENOMIC DNA]</scope>
    <source>
        <strain evidence="2 3">SIR-1</strain>
    </source>
</reference>
<dbReference type="Proteomes" id="UP000005801">
    <property type="component" value="Unassembled WGS sequence"/>
</dbReference>
<name>A6GK51_9BACT</name>
<feature type="region of interest" description="Disordered" evidence="1">
    <location>
        <begin position="129"/>
        <end position="182"/>
    </location>
</feature>
<dbReference type="STRING" id="391625.PPSIR1_15420"/>
<accession>A6GK51</accession>
<dbReference type="EMBL" id="ABCS01000180">
    <property type="protein sequence ID" value="EDM73750.1"/>
    <property type="molecule type" value="Genomic_DNA"/>
</dbReference>
<dbReference type="RefSeq" id="WP_006977087.1">
    <property type="nucleotide sequence ID" value="NZ_ABCS01000180.1"/>
</dbReference>
<sequence>MRYMLAAPVLVCFACPLADEGIVVEVENECGEEWVAQTVGAHGYNGIGGKEAIVTDADEWLSKTYCVSQSEHEDLSDIESELAAEFVSAAIERCKARALELGLADSDDTCTSTANLGWVGPCAYPHGCSEPAGTDDEADDGGSEDEAEGGTDESETGSESETDSGEEMTSETDALGLPPEAG</sequence>
<evidence type="ECO:0000256" key="1">
    <source>
        <dbReference type="SAM" id="MobiDB-lite"/>
    </source>
</evidence>
<dbReference type="AlphaFoldDB" id="A6GK51"/>
<proteinExistence type="predicted"/>
<organism evidence="2 3">
    <name type="scientific">Plesiocystis pacifica SIR-1</name>
    <dbReference type="NCBI Taxonomy" id="391625"/>
    <lineage>
        <taxon>Bacteria</taxon>
        <taxon>Pseudomonadati</taxon>
        <taxon>Myxococcota</taxon>
        <taxon>Polyangia</taxon>
        <taxon>Nannocystales</taxon>
        <taxon>Nannocystaceae</taxon>
        <taxon>Plesiocystis</taxon>
    </lineage>
</organism>
<evidence type="ECO:0000313" key="3">
    <source>
        <dbReference type="Proteomes" id="UP000005801"/>
    </source>
</evidence>
<evidence type="ECO:0000313" key="2">
    <source>
        <dbReference type="EMBL" id="EDM73750.1"/>
    </source>
</evidence>
<feature type="compositionally biased region" description="Acidic residues" evidence="1">
    <location>
        <begin position="133"/>
        <end position="170"/>
    </location>
</feature>